<dbReference type="Proteomes" id="UP001379533">
    <property type="component" value="Chromosome"/>
</dbReference>
<dbReference type="RefSeq" id="WP_394845935.1">
    <property type="nucleotide sequence ID" value="NZ_CP089982.1"/>
</dbReference>
<feature type="chain" id="PRO_5046921398" evidence="1">
    <location>
        <begin position="24"/>
        <end position="323"/>
    </location>
</feature>
<dbReference type="EMBL" id="CP089982">
    <property type="protein sequence ID" value="WXA95328.1"/>
    <property type="molecule type" value="Genomic_DNA"/>
</dbReference>
<evidence type="ECO:0000313" key="3">
    <source>
        <dbReference type="Proteomes" id="UP001379533"/>
    </source>
</evidence>
<accession>A0ABZ2K9G0</accession>
<name>A0ABZ2K9G0_9BACT</name>
<protein>
    <submittedName>
        <fullName evidence="2">Uncharacterized protein</fullName>
    </submittedName>
</protein>
<feature type="signal peptide" evidence="1">
    <location>
        <begin position="1"/>
        <end position="23"/>
    </location>
</feature>
<reference evidence="2 3" key="1">
    <citation type="submission" date="2021-12" db="EMBL/GenBank/DDBJ databases">
        <title>Discovery of the Pendulisporaceae a myxobacterial family with distinct sporulation behavior and unique specialized metabolism.</title>
        <authorList>
            <person name="Garcia R."/>
            <person name="Popoff A."/>
            <person name="Bader C.D."/>
            <person name="Loehr J."/>
            <person name="Walesch S."/>
            <person name="Walt C."/>
            <person name="Boldt J."/>
            <person name="Bunk B."/>
            <person name="Haeckl F.J.F.P.J."/>
            <person name="Gunesch A.P."/>
            <person name="Birkelbach J."/>
            <person name="Nuebel U."/>
            <person name="Pietschmann T."/>
            <person name="Bach T."/>
            <person name="Mueller R."/>
        </authorList>
    </citation>
    <scope>NUCLEOTIDE SEQUENCE [LARGE SCALE GENOMIC DNA]</scope>
    <source>
        <strain evidence="2 3">MSr12523</strain>
    </source>
</reference>
<proteinExistence type="predicted"/>
<sequence length="323" mass="33655">MARPRAIAAVCFAFVVLSFLVHCSSSPETLPPPPGTNADGPDARALARAAVIQGSCLDRNENASQVLDRLYRETYATGSLSERIQTADLNCLSTATSGCQSLRDCLGITIDDAPQLDCKSSCAGEVFERCDGRHRIRVDCARHGLSCHPDAGCIAAPAVSCELTVFRASCRDGRPTVCVNGVLQSGPRCTELGLVCMDSGYPGCHGPFGSSGRTTDSALIVPYGGVACTGSDLLAQVNSGTVNVDCGGVGHGFTCQSMPSGSYDWHFCGQGTECNPIYPPPAPLCDGTSLVLCNAGKLERVDCTALGFTGCDATRGACMPNPW</sequence>
<keyword evidence="3" id="KW-1185">Reference proteome</keyword>
<gene>
    <name evidence="2" type="ORF">LZC95_00545</name>
</gene>
<organism evidence="2 3">
    <name type="scientific">Pendulispora brunnea</name>
    <dbReference type="NCBI Taxonomy" id="2905690"/>
    <lineage>
        <taxon>Bacteria</taxon>
        <taxon>Pseudomonadati</taxon>
        <taxon>Myxococcota</taxon>
        <taxon>Myxococcia</taxon>
        <taxon>Myxococcales</taxon>
        <taxon>Sorangiineae</taxon>
        <taxon>Pendulisporaceae</taxon>
        <taxon>Pendulispora</taxon>
    </lineage>
</organism>
<evidence type="ECO:0000313" key="2">
    <source>
        <dbReference type="EMBL" id="WXA95328.1"/>
    </source>
</evidence>
<keyword evidence="1" id="KW-0732">Signal</keyword>
<evidence type="ECO:0000256" key="1">
    <source>
        <dbReference type="SAM" id="SignalP"/>
    </source>
</evidence>